<evidence type="ECO:0000313" key="3">
    <source>
        <dbReference type="EMBL" id="KAF8415150.1"/>
    </source>
</evidence>
<feature type="compositionally biased region" description="Polar residues" evidence="1">
    <location>
        <begin position="586"/>
        <end position="595"/>
    </location>
</feature>
<dbReference type="Gene3D" id="1.10.510.10">
    <property type="entry name" value="Transferase(Phosphotransferase) domain 1"/>
    <property type="match status" value="1"/>
</dbReference>
<proteinExistence type="predicted"/>
<dbReference type="AlphaFoldDB" id="A0AAD4BAA4"/>
<dbReference type="Pfam" id="PF17667">
    <property type="entry name" value="Pkinase_fungal"/>
    <property type="match status" value="1"/>
</dbReference>
<sequence length="648" mass="72417">MEDKRKPDIILTLPAYETVPGLPSSAILAYCEIKTSNQKHSLTQAQRQVAEMAGLVTSALLGRRFCVGMLLCGRDLSLGIFIRGCTIFTKPFNIDKSPCDFIHILLVISSCSPEWVGFDEKFPINSSPDFAYKFLLASPSQTTNQQRIKVLTRFLIFRSRGLEDKGTITCACLFGRLVQSNQQHCVLKDCWANADWLNDIDIHSLLNSRPPDPIQDAEEQTIFGKEDSKAIFSNCAPAIDSWNDTTYLPGIPIIYEWERVRQTLPSCGADGSISLSLQNDTTFNIISRVETRFQLKYEPRIHIRTLSRTCAVPITLFSCRRHYNGLRKGILHCDVSESNTWLRVRSFSSDDVVPAWDGENFVQRAGVLGDWGSAQDLRSPATMQKRQGFVTGTIPFMATKLLRPDGHEGKISHSVHHDLESFFWVLWSITLNAAGPYGKLRKWLNGQDGFPTPFTLSSEPEIPTSDGHIPVTNKPAVQSFSGSVRYAADVLTWRMGAKEDAVCDSLSPYFSNGQGGEEFLDGMQRLFQYFDTSHTSKDHITHKIFVDILQQMKDAINPADDIASNEQVMAARSEYESWSRRYSGQVTVPSASQLKRTSRNTSRTSTQVTRSSASRQTTASARSSTSARTKRAYGHSADADESAKRARS</sequence>
<comment type="caution">
    <text evidence="3">The sequence shown here is derived from an EMBL/GenBank/DDBJ whole genome shotgun (WGS) entry which is preliminary data.</text>
</comment>
<feature type="compositionally biased region" description="Basic and acidic residues" evidence="1">
    <location>
        <begin position="637"/>
        <end position="648"/>
    </location>
</feature>
<dbReference type="PANTHER" id="PTHR38248">
    <property type="entry name" value="FUNK1 6"/>
    <property type="match status" value="1"/>
</dbReference>
<dbReference type="EMBL" id="WHUW01000367">
    <property type="protein sequence ID" value="KAF8415150.1"/>
    <property type="molecule type" value="Genomic_DNA"/>
</dbReference>
<evidence type="ECO:0000313" key="4">
    <source>
        <dbReference type="Proteomes" id="UP001194468"/>
    </source>
</evidence>
<evidence type="ECO:0000259" key="2">
    <source>
        <dbReference type="Pfam" id="PF17667"/>
    </source>
</evidence>
<reference evidence="3" key="1">
    <citation type="submission" date="2019-10" db="EMBL/GenBank/DDBJ databases">
        <authorList>
            <consortium name="DOE Joint Genome Institute"/>
            <person name="Kuo A."/>
            <person name="Miyauchi S."/>
            <person name="Kiss E."/>
            <person name="Drula E."/>
            <person name="Kohler A."/>
            <person name="Sanchez-Garcia M."/>
            <person name="Andreopoulos B."/>
            <person name="Barry K.W."/>
            <person name="Bonito G."/>
            <person name="Buee M."/>
            <person name="Carver A."/>
            <person name="Chen C."/>
            <person name="Cichocki N."/>
            <person name="Clum A."/>
            <person name="Culley D."/>
            <person name="Crous P.W."/>
            <person name="Fauchery L."/>
            <person name="Girlanda M."/>
            <person name="Hayes R."/>
            <person name="Keri Z."/>
            <person name="LaButti K."/>
            <person name="Lipzen A."/>
            <person name="Lombard V."/>
            <person name="Magnuson J."/>
            <person name="Maillard F."/>
            <person name="Morin E."/>
            <person name="Murat C."/>
            <person name="Nolan M."/>
            <person name="Ohm R."/>
            <person name="Pangilinan J."/>
            <person name="Pereira M."/>
            <person name="Perotto S."/>
            <person name="Peter M."/>
            <person name="Riley R."/>
            <person name="Sitrit Y."/>
            <person name="Stielow B."/>
            <person name="Szollosi G."/>
            <person name="Zifcakova L."/>
            <person name="Stursova M."/>
            <person name="Spatafora J.W."/>
            <person name="Tedersoo L."/>
            <person name="Vaario L.-M."/>
            <person name="Yamada A."/>
            <person name="Yan M."/>
            <person name="Wang P."/>
            <person name="Xu J."/>
            <person name="Bruns T."/>
            <person name="Baldrian P."/>
            <person name="Vilgalys R."/>
            <person name="Henrissat B."/>
            <person name="Grigoriev I.V."/>
            <person name="Hibbett D."/>
            <person name="Nagy L.G."/>
            <person name="Martin F.M."/>
        </authorList>
    </citation>
    <scope>NUCLEOTIDE SEQUENCE</scope>
    <source>
        <strain evidence="3">BED1</strain>
    </source>
</reference>
<evidence type="ECO:0000256" key="1">
    <source>
        <dbReference type="SAM" id="MobiDB-lite"/>
    </source>
</evidence>
<gene>
    <name evidence="3" type="ORF">L210DRAFT_2750418</name>
</gene>
<feature type="region of interest" description="Disordered" evidence="1">
    <location>
        <begin position="586"/>
        <end position="648"/>
    </location>
</feature>
<feature type="domain" description="Fungal-type protein kinase" evidence="2">
    <location>
        <begin position="25"/>
        <end position="429"/>
    </location>
</feature>
<protein>
    <recommendedName>
        <fullName evidence="2">Fungal-type protein kinase domain-containing protein</fullName>
    </recommendedName>
</protein>
<accession>A0AAD4BAA4</accession>
<dbReference type="Proteomes" id="UP001194468">
    <property type="component" value="Unassembled WGS sequence"/>
</dbReference>
<reference evidence="3" key="2">
    <citation type="journal article" date="2020" name="Nat. Commun.">
        <title>Large-scale genome sequencing of mycorrhizal fungi provides insights into the early evolution of symbiotic traits.</title>
        <authorList>
            <person name="Miyauchi S."/>
            <person name="Kiss E."/>
            <person name="Kuo A."/>
            <person name="Drula E."/>
            <person name="Kohler A."/>
            <person name="Sanchez-Garcia M."/>
            <person name="Morin E."/>
            <person name="Andreopoulos B."/>
            <person name="Barry K.W."/>
            <person name="Bonito G."/>
            <person name="Buee M."/>
            <person name="Carver A."/>
            <person name="Chen C."/>
            <person name="Cichocki N."/>
            <person name="Clum A."/>
            <person name="Culley D."/>
            <person name="Crous P.W."/>
            <person name="Fauchery L."/>
            <person name="Girlanda M."/>
            <person name="Hayes R.D."/>
            <person name="Keri Z."/>
            <person name="LaButti K."/>
            <person name="Lipzen A."/>
            <person name="Lombard V."/>
            <person name="Magnuson J."/>
            <person name="Maillard F."/>
            <person name="Murat C."/>
            <person name="Nolan M."/>
            <person name="Ohm R.A."/>
            <person name="Pangilinan J."/>
            <person name="Pereira M.F."/>
            <person name="Perotto S."/>
            <person name="Peter M."/>
            <person name="Pfister S."/>
            <person name="Riley R."/>
            <person name="Sitrit Y."/>
            <person name="Stielow J.B."/>
            <person name="Szollosi G."/>
            <person name="Zifcakova L."/>
            <person name="Stursova M."/>
            <person name="Spatafora J.W."/>
            <person name="Tedersoo L."/>
            <person name="Vaario L.M."/>
            <person name="Yamada A."/>
            <person name="Yan M."/>
            <person name="Wang P."/>
            <person name="Xu J."/>
            <person name="Bruns T."/>
            <person name="Baldrian P."/>
            <person name="Vilgalys R."/>
            <person name="Dunand C."/>
            <person name="Henrissat B."/>
            <person name="Grigoriev I.V."/>
            <person name="Hibbett D."/>
            <person name="Nagy L.G."/>
            <person name="Martin F.M."/>
        </authorList>
    </citation>
    <scope>NUCLEOTIDE SEQUENCE</scope>
    <source>
        <strain evidence="3">BED1</strain>
    </source>
</reference>
<name>A0AAD4BAA4_BOLED</name>
<keyword evidence="4" id="KW-1185">Reference proteome</keyword>
<dbReference type="InterPro" id="IPR040976">
    <property type="entry name" value="Pkinase_fungal"/>
</dbReference>
<dbReference type="InterPro" id="IPR011009">
    <property type="entry name" value="Kinase-like_dom_sf"/>
</dbReference>
<dbReference type="SUPFAM" id="SSF56112">
    <property type="entry name" value="Protein kinase-like (PK-like)"/>
    <property type="match status" value="1"/>
</dbReference>
<organism evidence="3 4">
    <name type="scientific">Boletus edulis BED1</name>
    <dbReference type="NCBI Taxonomy" id="1328754"/>
    <lineage>
        <taxon>Eukaryota</taxon>
        <taxon>Fungi</taxon>
        <taxon>Dikarya</taxon>
        <taxon>Basidiomycota</taxon>
        <taxon>Agaricomycotina</taxon>
        <taxon>Agaricomycetes</taxon>
        <taxon>Agaricomycetidae</taxon>
        <taxon>Boletales</taxon>
        <taxon>Boletineae</taxon>
        <taxon>Boletaceae</taxon>
        <taxon>Boletoideae</taxon>
        <taxon>Boletus</taxon>
    </lineage>
</organism>
<dbReference type="PANTHER" id="PTHR38248:SF2">
    <property type="entry name" value="FUNK1 11"/>
    <property type="match status" value="1"/>
</dbReference>
<feature type="compositionally biased region" description="Low complexity" evidence="1">
    <location>
        <begin position="599"/>
        <end position="627"/>
    </location>
</feature>